<feature type="region of interest" description="Disordered" evidence="1">
    <location>
        <begin position="1"/>
        <end position="87"/>
    </location>
</feature>
<proteinExistence type="predicted"/>
<reference evidence="3" key="1">
    <citation type="submission" date="2011-12" db="EMBL/GenBank/DDBJ databases">
        <title>Complete genome sequence of Streptomyces cattleya strain DSM 46488.</title>
        <authorList>
            <person name="Ou H.-Y."/>
            <person name="Li P."/>
            <person name="Zhao C."/>
            <person name="O'Hagan D."/>
            <person name="Deng Z."/>
        </authorList>
    </citation>
    <scope>NUCLEOTIDE SEQUENCE [LARGE SCALE GENOMIC DNA]</scope>
    <source>
        <strain evidence="3">ATCC 35852 / DSM 46488 / JCM 4925 / NBRC 14057 / NRRL 8057</strain>
    </source>
</reference>
<keyword evidence="3" id="KW-1185">Reference proteome</keyword>
<dbReference type="STRING" id="1003195.SCATT_48990"/>
<dbReference type="KEGG" id="scy:SCATT_48990"/>
<sequence length="103" mass="10728">MHVRWPFGQQAAGCRDRPGRGGTGTRRGRGVCSAEGGLHGARPDGARQITANRAAGHAAGRKSLRAGHRRPWFLHPPPGGFPPGRAVTRAGIFRAPAPGQAPA</sequence>
<dbReference type="Proteomes" id="UP000007842">
    <property type="component" value="Chromosome"/>
</dbReference>
<dbReference type="AlphaFoldDB" id="G8WXW8"/>
<dbReference type="EMBL" id="CP003219">
    <property type="protein sequence ID" value="AEW97270.1"/>
    <property type="molecule type" value="Genomic_DNA"/>
</dbReference>
<organism evidence="2 3">
    <name type="scientific">Streptantibioticus cattleyicolor (strain ATCC 35852 / DSM 46488 / JCM 4925 / NBRC 14057 / NRRL 8057)</name>
    <name type="common">Streptomyces cattleya</name>
    <dbReference type="NCBI Taxonomy" id="1003195"/>
    <lineage>
        <taxon>Bacteria</taxon>
        <taxon>Bacillati</taxon>
        <taxon>Actinomycetota</taxon>
        <taxon>Actinomycetes</taxon>
        <taxon>Kitasatosporales</taxon>
        <taxon>Streptomycetaceae</taxon>
        <taxon>Streptantibioticus</taxon>
    </lineage>
</organism>
<accession>G8WXW8</accession>
<evidence type="ECO:0000313" key="2">
    <source>
        <dbReference type="EMBL" id="AEW97270.1"/>
    </source>
</evidence>
<evidence type="ECO:0000256" key="1">
    <source>
        <dbReference type="SAM" id="MobiDB-lite"/>
    </source>
</evidence>
<protein>
    <submittedName>
        <fullName evidence="2">Uncharacterized protein</fullName>
    </submittedName>
</protein>
<gene>
    <name evidence="2" type="ordered locus">SCATT_48990</name>
</gene>
<dbReference type="HOGENOM" id="CLU_2262173_0_0_11"/>
<name>G8WXW8_STREN</name>
<feature type="compositionally biased region" description="Basic residues" evidence="1">
    <location>
        <begin position="59"/>
        <end position="72"/>
    </location>
</feature>
<evidence type="ECO:0000313" key="3">
    <source>
        <dbReference type="Proteomes" id="UP000007842"/>
    </source>
</evidence>